<keyword evidence="1" id="KW-1133">Transmembrane helix</keyword>
<dbReference type="Proteomes" id="UP000001495">
    <property type="component" value="Plasmid pMEFER01"/>
</dbReference>
<accession>C7P9P2</accession>
<dbReference type="EMBL" id="CP001697">
    <property type="protein sequence ID" value="ACV25399.1"/>
    <property type="molecule type" value="Genomic_DNA"/>
</dbReference>
<dbReference type="AlphaFoldDB" id="C7P9P2"/>
<feature type="transmembrane region" description="Helical" evidence="1">
    <location>
        <begin position="593"/>
        <end position="614"/>
    </location>
</feature>
<proteinExistence type="predicted"/>
<keyword evidence="4" id="KW-1185">Reference proteome</keyword>
<evidence type="ECO:0000313" key="3">
    <source>
        <dbReference type="EMBL" id="ACV25399.1"/>
    </source>
</evidence>
<geneLocation type="plasmid" evidence="3 4">
    <name>pMEFER01</name>
</geneLocation>
<keyword evidence="3" id="KW-0614">Plasmid</keyword>
<organism evidence="3 4">
    <name type="scientific">Methanocaldococcus fervens (strain DSM 4213 / JCM 15782 / AG86)</name>
    <name type="common">Methanococcus fervens</name>
    <dbReference type="NCBI Taxonomy" id="573064"/>
    <lineage>
        <taxon>Archaea</taxon>
        <taxon>Methanobacteriati</taxon>
        <taxon>Methanobacteriota</taxon>
        <taxon>Methanomada group</taxon>
        <taxon>Methanococci</taxon>
        <taxon>Methanococcales</taxon>
        <taxon>Methanocaldococcaceae</taxon>
        <taxon>Methanocaldococcus</taxon>
    </lineage>
</organism>
<feature type="domain" description="PEGA" evidence="2">
    <location>
        <begin position="215"/>
        <end position="279"/>
    </location>
</feature>
<evidence type="ECO:0000259" key="2">
    <source>
        <dbReference type="Pfam" id="PF08308"/>
    </source>
</evidence>
<sequence>MKNLVLLLFSVFVVMAVNVVSAEEYMVKIDGLSDSDIQYVLNSTSWKYYTPQYSLGNVITFPTEDDFARFLLPYDGSNFAFSPDLYSVSKQATVFKVSATLVGNDDVYKTIELNLSGPGYVYILSDLQLDLSAYDWASHCWIYDGDTLLLQDKSGFYKKLVTSGKLKVVMKDHGAAQASKFNIAIVFIDNNFTITRTDGLNCMKIDFKVIPQPILEIYSQPNANIYIDNELKGKTDNGGYFKTQVIGGEHELKISKDGFWDYTTTINIQNDTEIHVNLVPKNAIFGVTYKLEDNAYPDSIAKLSLKLSPIEDAYGTRMRISGVDVIKVLYNGQELEKSDDGSYILGDISKEVELEIQFKTPSSWGEHSFTIGLEASDVEGNLYSQQETITYEVLELPFLLELPEWKIGDNTVRVTDTTGQSYAVLLVLHDKDGNEVWSESKTLLEYGSAEFNVKIPSAGDYVLEIQGNGAKTYKEIHIVEPITLITKEVKAGKGQVATVKFSIVNPSSKVKYYYATLESGLLNLSINKTFAVSPNENKTVEISFEVPKNAIFDSYQLILKVYDSETDGLLFEGNVVLKIVENTIPIAIGDSSIPLWLIAIVGVLLVGGIAYALIRK</sequence>
<keyword evidence="1" id="KW-0812">Transmembrane</keyword>
<evidence type="ECO:0000256" key="1">
    <source>
        <dbReference type="SAM" id="Phobius"/>
    </source>
</evidence>
<dbReference type="GeneID" id="8366304"/>
<dbReference type="KEGG" id="mfe:Mefer_1596"/>
<evidence type="ECO:0000313" key="4">
    <source>
        <dbReference type="Proteomes" id="UP000001495"/>
    </source>
</evidence>
<dbReference type="Pfam" id="PF08308">
    <property type="entry name" value="PEGA"/>
    <property type="match status" value="1"/>
</dbReference>
<keyword evidence="1" id="KW-0472">Membrane</keyword>
<reference evidence="3" key="1">
    <citation type="submission" date="2009-08" db="EMBL/GenBank/DDBJ databases">
        <title>Complete sequence of plasmid of Methanocaldococcus fervens AG86.</title>
        <authorList>
            <consortium name="US DOE Joint Genome Institute"/>
            <person name="Lucas S."/>
            <person name="Copeland A."/>
            <person name="Lapidus A."/>
            <person name="Glavina del Rio T."/>
            <person name="Tice H."/>
            <person name="Bruce D."/>
            <person name="Goodwin L."/>
            <person name="Pitluck S."/>
            <person name="Chertkov O."/>
            <person name="Detter J.C."/>
            <person name="Han C."/>
            <person name="Tapia R."/>
            <person name="Larimer F."/>
            <person name="Land M."/>
            <person name="Hauser L."/>
            <person name="Kyrpides N."/>
            <person name="Ovchinnikova G."/>
            <person name="Lupa-Sieprawska M."/>
            <person name="Whitman W.B."/>
        </authorList>
    </citation>
    <scope>NUCLEOTIDE SEQUENCE [LARGE SCALE GENOMIC DNA]</scope>
    <source>
        <strain evidence="3">AG86</strain>
        <plasmid evidence="3">pMEFER01</plasmid>
    </source>
</reference>
<gene>
    <name evidence="3" type="ORF">Mefer_1596</name>
</gene>
<name>C7P9P2_METFA</name>
<dbReference type="HOGENOM" id="CLU_028162_0_0_2"/>
<dbReference type="InterPro" id="IPR013229">
    <property type="entry name" value="PEGA"/>
</dbReference>
<dbReference type="eggNOG" id="arCOG06635">
    <property type="taxonomic scope" value="Archaea"/>
</dbReference>
<dbReference type="OrthoDB" id="60694at2157"/>
<dbReference type="RefSeq" id="WP_012795043.1">
    <property type="nucleotide sequence ID" value="NC_013157.1"/>
</dbReference>
<protein>
    <submittedName>
        <fullName evidence="3">PEGA domain protein</fullName>
    </submittedName>
</protein>